<evidence type="ECO:0000313" key="1">
    <source>
        <dbReference type="EMBL" id="KAB7730283.1"/>
    </source>
</evidence>
<dbReference type="AlphaFoldDB" id="A0A7J5TYT2"/>
<dbReference type="Gene3D" id="1.20.120.330">
    <property type="entry name" value="Nucleotidyltransferases domain 2"/>
    <property type="match status" value="1"/>
</dbReference>
<dbReference type="Proteomes" id="UP000488299">
    <property type="component" value="Unassembled WGS sequence"/>
</dbReference>
<protein>
    <submittedName>
        <fullName evidence="1">Nucleotidyltransferase domain-containing protein</fullName>
    </submittedName>
</protein>
<dbReference type="SUPFAM" id="SSF81301">
    <property type="entry name" value="Nucleotidyltransferase"/>
    <property type="match status" value="1"/>
</dbReference>
<keyword evidence="2" id="KW-1185">Reference proteome</keyword>
<dbReference type="EMBL" id="WELI01000005">
    <property type="protein sequence ID" value="KAB7730283.1"/>
    <property type="molecule type" value="Genomic_DNA"/>
</dbReference>
<proteinExistence type="predicted"/>
<gene>
    <name evidence="1" type="ORF">F5984_14045</name>
</gene>
<name>A0A7J5TYT2_9BACT</name>
<dbReference type="GO" id="GO:0016740">
    <property type="term" value="F:transferase activity"/>
    <property type="evidence" value="ECO:0007669"/>
    <property type="project" value="UniProtKB-KW"/>
</dbReference>
<dbReference type="RefSeq" id="WP_152124879.1">
    <property type="nucleotide sequence ID" value="NZ_WELI01000005.1"/>
</dbReference>
<keyword evidence="1" id="KW-0808">Transferase</keyword>
<dbReference type="InterPro" id="IPR043519">
    <property type="entry name" value="NT_sf"/>
</dbReference>
<organism evidence="1 2">
    <name type="scientific">Rudanella paleaurantiibacter</name>
    <dbReference type="NCBI Taxonomy" id="2614655"/>
    <lineage>
        <taxon>Bacteria</taxon>
        <taxon>Pseudomonadati</taxon>
        <taxon>Bacteroidota</taxon>
        <taxon>Cytophagia</taxon>
        <taxon>Cytophagales</taxon>
        <taxon>Cytophagaceae</taxon>
        <taxon>Rudanella</taxon>
    </lineage>
</organism>
<reference evidence="1 2" key="1">
    <citation type="submission" date="2019-10" db="EMBL/GenBank/DDBJ databases">
        <title>Rudanella paleaurantiibacter sp. nov., isolated from sludge.</title>
        <authorList>
            <person name="Xu S.Q."/>
        </authorList>
    </citation>
    <scope>NUCLEOTIDE SEQUENCE [LARGE SCALE GENOMIC DNA]</scope>
    <source>
        <strain evidence="1 2">HX-22-17</strain>
    </source>
</reference>
<evidence type="ECO:0000313" key="2">
    <source>
        <dbReference type="Proteomes" id="UP000488299"/>
    </source>
</evidence>
<comment type="caution">
    <text evidence="1">The sequence shown here is derived from an EMBL/GenBank/DDBJ whole genome shotgun (WGS) entry which is preliminary data.</text>
</comment>
<dbReference type="Gene3D" id="3.30.460.10">
    <property type="entry name" value="Beta Polymerase, domain 2"/>
    <property type="match status" value="1"/>
</dbReference>
<accession>A0A7J5TYT2</accession>
<sequence length="262" mass="28922">MAHQLPAFQPFVDSVISALQTDPNALGLAVGGSWISGDMDAYSDLDLVLVTAVPVAPDLGQMRAYAARFGTMLASFRGDHVGEPRLLIALFTDPLLHVDVKFVLPAELHERVEDPVILWERDGILTSAFKESVAQYPPFDFQATDDRFWIWMHYAALKIGRGEFFEAMDFLSFVRNMVLGPMLHLKQGGLPRGVRRVETSLPAEQLAALRQTVAIPERTSLLTSTQAVIDLYETLRDTLAPTGLVRSPAAERAVKNYIAALC</sequence>